<organism evidence="2 3">
    <name type="scientific">Aspergillus tubingensis (strain CBS 134.48)</name>
    <dbReference type="NCBI Taxonomy" id="767770"/>
    <lineage>
        <taxon>Eukaryota</taxon>
        <taxon>Fungi</taxon>
        <taxon>Dikarya</taxon>
        <taxon>Ascomycota</taxon>
        <taxon>Pezizomycotina</taxon>
        <taxon>Eurotiomycetes</taxon>
        <taxon>Eurotiomycetidae</taxon>
        <taxon>Eurotiales</taxon>
        <taxon>Aspergillaceae</taxon>
        <taxon>Aspergillus</taxon>
        <taxon>Aspergillus subgen. Circumdati</taxon>
    </lineage>
</organism>
<protein>
    <recommendedName>
        <fullName evidence="1">Ig-like domain-containing protein</fullName>
    </recommendedName>
</protein>
<dbReference type="VEuPathDB" id="FungiDB:ASPTUDRAFT_672962"/>
<evidence type="ECO:0000313" key="2">
    <source>
        <dbReference type="EMBL" id="OJI82484.1"/>
    </source>
</evidence>
<dbReference type="AlphaFoldDB" id="A0A1L9MZK7"/>
<evidence type="ECO:0000259" key="1">
    <source>
        <dbReference type="PROSITE" id="PS50835"/>
    </source>
</evidence>
<reference evidence="3" key="1">
    <citation type="journal article" date="2017" name="Genome Biol.">
        <title>Comparative genomics reveals high biological diversity and specific adaptations in the industrially and medically important fungal genus Aspergillus.</title>
        <authorList>
            <person name="de Vries R.P."/>
            <person name="Riley R."/>
            <person name="Wiebenga A."/>
            <person name="Aguilar-Osorio G."/>
            <person name="Amillis S."/>
            <person name="Uchima C.A."/>
            <person name="Anderluh G."/>
            <person name="Asadollahi M."/>
            <person name="Askin M."/>
            <person name="Barry K."/>
            <person name="Battaglia E."/>
            <person name="Bayram O."/>
            <person name="Benocci T."/>
            <person name="Braus-Stromeyer S.A."/>
            <person name="Caldana C."/>
            <person name="Canovas D."/>
            <person name="Cerqueira G.C."/>
            <person name="Chen F."/>
            <person name="Chen W."/>
            <person name="Choi C."/>
            <person name="Clum A."/>
            <person name="Dos Santos R.A."/>
            <person name="Damasio A.R."/>
            <person name="Diallinas G."/>
            <person name="Emri T."/>
            <person name="Fekete E."/>
            <person name="Flipphi M."/>
            <person name="Freyberg S."/>
            <person name="Gallo A."/>
            <person name="Gournas C."/>
            <person name="Habgood R."/>
            <person name="Hainaut M."/>
            <person name="Harispe M.L."/>
            <person name="Henrissat B."/>
            <person name="Hilden K.S."/>
            <person name="Hope R."/>
            <person name="Hossain A."/>
            <person name="Karabika E."/>
            <person name="Karaffa L."/>
            <person name="Karanyi Z."/>
            <person name="Krasevec N."/>
            <person name="Kuo A."/>
            <person name="Kusch H."/>
            <person name="LaButti K."/>
            <person name="Lagendijk E.L."/>
            <person name="Lapidus A."/>
            <person name="Levasseur A."/>
            <person name="Lindquist E."/>
            <person name="Lipzen A."/>
            <person name="Logrieco A.F."/>
            <person name="MacCabe A."/>
            <person name="Maekelae M.R."/>
            <person name="Malavazi I."/>
            <person name="Melin P."/>
            <person name="Meyer V."/>
            <person name="Mielnichuk N."/>
            <person name="Miskei M."/>
            <person name="Molnar A.P."/>
            <person name="Mule G."/>
            <person name="Ngan C.Y."/>
            <person name="Orejas M."/>
            <person name="Orosz E."/>
            <person name="Ouedraogo J.P."/>
            <person name="Overkamp K.M."/>
            <person name="Park H.-S."/>
            <person name="Perrone G."/>
            <person name="Piumi F."/>
            <person name="Punt P.J."/>
            <person name="Ram A.F."/>
            <person name="Ramon A."/>
            <person name="Rauscher S."/>
            <person name="Record E."/>
            <person name="Riano-Pachon D.M."/>
            <person name="Robert V."/>
            <person name="Roehrig J."/>
            <person name="Ruller R."/>
            <person name="Salamov A."/>
            <person name="Salih N.S."/>
            <person name="Samson R.A."/>
            <person name="Sandor E."/>
            <person name="Sanguinetti M."/>
            <person name="Schuetze T."/>
            <person name="Sepcic K."/>
            <person name="Shelest E."/>
            <person name="Sherlock G."/>
            <person name="Sophianopoulou V."/>
            <person name="Squina F.M."/>
            <person name="Sun H."/>
            <person name="Susca A."/>
            <person name="Todd R.B."/>
            <person name="Tsang A."/>
            <person name="Unkles S.E."/>
            <person name="van de Wiele N."/>
            <person name="van Rossen-Uffink D."/>
            <person name="Oliveira J.V."/>
            <person name="Vesth T.C."/>
            <person name="Visser J."/>
            <person name="Yu J.-H."/>
            <person name="Zhou M."/>
            <person name="Andersen M.R."/>
            <person name="Archer D.B."/>
            <person name="Baker S.E."/>
            <person name="Benoit I."/>
            <person name="Brakhage A.A."/>
            <person name="Braus G.H."/>
            <person name="Fischer R."/>
            <person name="Frisvad J.C."/>
            <person name="Goldman G.H."/>
            <person name="Houbraken J."/>
            <person name="Oakley B."/>
            <person name="Pocsi I."/>
            <person name="Scazzocchio C."/>
            <person name="Seiboth B."/>
            <person name="vanKuyk P.A."/>
            <person name="Wortman J."/>
            <person name="Dyer P.S."/>
            <person name="Grigoriev I.V."/>
        </authorList>
    </citation>
    <scope>NUCLEOTIDE SEQUENCE [LARGE SCALE GENOMIC DNA]</scope>
    <source>
        <strain evidence="3">CBS 134.48</strain>
    </source>
</reference>
<proteinExistence type="predicted"/>
<name>A0A1L9MZK7_ASPTC</name>
<sequence length="164" mass="18251">MVMRCSAAPASTSRLTAAWNRNIQSDCLSNTSLRSHPGNIHNNTTTSLVFPIMKSGGFYCRLIALPSIIRFDPVIRLVHLPRRMNRIHQGHFIPLWLHDRHPHPAWKTPNDGRGASETCMQRAVSLPSPPFSPQSSQPQRRPAPAFDQLIVTWAGSGLSLNGEN</sequence>
<dbReference type="Proteomes" id="UP000184304">
    <property type="component" value="Unassembled WGS sequence"/>
</dbReference>
<dbReference type="InterPro" id="IPR007110">
    <property type="entry name" value="Ig-like_dom"/>
</dbReference>
<feature type="domain" description="Ig-like" evidence="1">
    <location>
        <begin position="1"/>
        <end position="62"/>
    </location>
</feature>
<evidence type="ECO:0000313" key="3">
    <source>
        <dbReference type="Proteomes" id="UP000184304"/>
    </source>
</evidence>
<dbReference type="EMBL" id="KV878204">
    <property type="protein sequence ID" value="OJI82484.1"/>
    <property type="molecule type" value="Genomic_DNA"/>
</dbReference>
<dbReference type="PROSITE" id="PS50835">
    <property type="entry name" value="IG_LIKE"/>
    <property type="match status" value="1"/>
</dbReference>
<gene>
    <name evidence="2" type="ORF">ASPTUDRAFT_672962</name>
</gene>
<keyword evidence="3" id="KW-1185">Reference proteome</keyword>
<accession>A0A1L9MZK7</accession>